<feature type="region of interest" description="Disordered" evidence="1">
    <location>
        <begin position="447"/>
        <end position="487"/>
    </location>
</feature>
<dbReference type="EMBL" id="JANKHO010002431">
    <property type="protein sequence ID" value="KAJ3492554.1"/>
    <property type="molecule type" value="Genomic_DNA"/>
</dbReference>
<feature type="region of interest" description="Disordered" evidence="1">
    <location>
        <begin position="354"/>
        <end position="386"/>
    </location>
</feature>
<evidence type="ECO:0000313" key="3">
    <source>
        <dbReference type="EMBL" id="KAJ3492554.1"/>
    </source>
</evidence>
<accession>A0A9W8JPS6</accession>
<feature type="region of interest" description="Disordered" evidence="1">
    <location>
        <begin position="400"/>
        <end position="426"/>
    </location>
</feature>
<keyword evidence="2" id="KW-0812">Transmembrane</keyword>
<evidence type="ECO:0000256" key="1">
    <source>
        <dbReference type="SAM" id="MobiDB-lite"/>
    </source>
</evidence>
<sequence length="816" mass="89888">MVNPGSFRGLRKEFLQGEKKAYADAVAGGYAKDAIAIIQRRFFKRFPIDLPVDQEPAPEALVAVDDDEAEPDQVQPNKDELGPEEYAKAVERVKERQKLIVYRKGIRRWLAYQYMRDHDIDPKDTGAENPYRVLLQKLTGKGLNRPRLKNGQSAWRKTMTAEIDQATRQRAREKGANMKTGLAPIREQVAKEMFQALDASEREEWVQTAKEDHEELVKKWETDVKGPLSTAAEDRQRCILGLTQFVQPILDLICEATGWKASFVAGGPEPAHGGRLNMLSVHSGTTSGDIKMNFGRAEHARYKKYFVPMYADFLRKSYSPEDCRACALKNDEDPFTRVADIELPSGVDVDPIPFQIDKPLLSTSGTPSPHSAQEQHPVVEEGSRAAASLPNVLPVAANKSPIPAPVADSRPSDPTQNRSLAVEEGSQMAAASVSNALRLPVAVNKSPVPPVADSRRLSPVPSPPPSRPPSRQPSPPASPAHQSLQGDAHQDCITMVIENDPARPITQGQASTSESLAIQTPLLESSSTSALLDTREDITGTTSPLPVQRSDPANATLHTIESPTSTSVRPPTLPSQEQDNANARRISANPTANTTSLKRKGKATGWKRKRTKEDEVGPTATADVRPSKRNRDDSNASPTTALSSANPAASTSTAREWFEKAKGQFRAVPFGEPWLRLLEEWEAFQEEVNAFADNRMLSAKRRPKSIALWIGRARNPTYRPSNPNPKIDETDYKAWWMGLQPEWRVVKGRVVNSSMEGDWSCLQLPGVNGVLSVIAALFFWGLGATSKARTRKVWTAAVQECTTVFSQLRMYAPSSS</sequence>
<comment type="caution">
    <text evidence="3">The sequence shown here is derived from an EMBL/GenBank/DDBJ whole genome shotgun (WGS) entry which is preliminary data.</text>
</comment>
<gene>
    <name evidence="3" type="ORF">NLJ89_g11211</name>
</gene>
<name>A0A9W8JPS6_9AGAR</name>
<keyword evidence="4" id="KW-1185">Reference proteome</keyword>
<feature type="compositionally biased region" description="Polar residues" evidence="1">
    <location>
        <begin position="361"/>
        <end position="374"/>
    </location>
</feature>
<reference evidence="3" key="1">
    <citation type="submission" date="2022-07" db="EMBL/GenBank/DDBJ databases">
        <title>Genome Sequence of Agrocybe chaxingu.</title>
        <authorList>
            <person name="Buettner E."/>
        </authorList>
    </citation>
    <scope>NUCLEOTIDE SEQUENCE</scope>
    <source>
        <strain evidence="3">MP-N11</strain>
    </source>
</reference>
<proteinExistence type="predicted"/>
<organism evidence="3 4">
    <name type="scientific">Agrocybe chaxingu</name>
    <dbReference type="NCBI Taxonomy" id="84603"/>
    <lineage>
        <taxon>Eukaryota</taxon>
        <taxon>Fungi</taxon>
        <taxon>Dikarya</taxon>
        <taxon>Basidiomycota</taxon>
        <taxon>Agaricomycotina</taxon>
        <taxon>Agaricomycetes</taxon>
        <taxon>Agaricomycetidae</taxon>
        <taxon>Agaricales</taxon>
        <taxon>Agaricineae</taxon>
        <taxon>Strophariaceae</taxon>
        <taxon>Agrocybe</taxon>
    </lineage>
</organism>
<protein>
    <submittedName>
        <fullName evidence="3">Uncharacterized protein</fullName>
    </submittedName>
</protein>
<feature type="compositionally biased region" description="Low complexity" evidence="1">
    <location>
        <begin position="635"/>
        <end position="653"/>
    </location>
</feature>
<evidence type="ECO:0000256" key="2">
    <source>
        <dbReference type="SAM" id="Phobius"/>
    </source>
</evidence>
<feature type="compositionally biased region" description="Polar residues" evidence="1">
    <location>
        <begin position="559"/>
        <end position="581"/>
    </location>
</feature>
<evidence type="ECO:0000313" key="4">
    <source>
        <dbReference type="Proteomes" id="UP001148786"/>
    </source>
</evidence>
<feature type="region of interest" description="Disordered" evidence="1">
    <location>
        <begin position="559"/>
        <end position="653"/>
    </location>
</feature>
<dbReference type="AlphaFoldDB" id="A0A9W8JPS6"/>
<dbReference type="Proteomes" id="UP001148786">
    <property type="component" value="Unassembled WGS sequence"/>
</dbReference>
<feature type="compositionally biased region" description="Pro residues" evidence="1">
    <location>
        <begin position="460"/>
        <end position="478"/>
    </location>
</feature>
<feature type="transmembrane region" description="Helical" evidence="2">
    <location>
        <begin position="762"/>
        <end position="782"/>
    </location>
</feature>
<keyword evidence="2" id="KW-1133">Transmembrane helix</keyword>
<feature type="compositionally biased region" description="Basic residues" evidence="1">
    <location>
        <begin position="597"/>
        <end position="610"/>
    </location>
</feature>
<keyword evidence="2" id="KW-0472">Membrane</keyword>
<feature type="compositionally biased region" description="Basic and acidic residues" evidence="1">
    <location>
        <begin position="625"/>
        <end position="634"/>
    </location>
</feature>
<dbReference type="OrthoDB" id="2803783at2759"/>